<organism evidence="1">
    <name type="scientific">marine sediment metagenome</name>
    <dbReference type="NCBI Taxonomy" id="412755"/>
    <lineage>
        <taxon>unclassified sequences</taxon>
        <taxon>metagenomes</taxon>
        <taxon>ecological metagenomes</taxon>
    </lineage>
</organism>
<dbReference type="SUPFAM" id="SSF56784">
    <property type="entry name" value="HAD-like"/>
    <property type="match status" value="1"/>
</dbReference>
<dbReference type="GO" id="GO:0016791">
    <property type="term" value="F:phosphatase activity"/>
    <property type="evidence" value="ECO:0007669"/>
    <property type="project" value="InterPro"/>
</dbReference>
<reference evidence="1" key="1">
    <citation type="journal article" date="2015" name="Nature">
        <title>Complex archaea that bridge the gap between prokaryotes and eukaryotes.</title>
        <authorList>
            <person name="Spang A."/>
            <person name="Saw J.H."/>
            <person name="Jorgensen S.L."/>
            <person name="Zaremba-Niedzwiedzka K."/>
            <person name="Martijn J."/>
            <person name="Lind A.E."/>
            <person name="van Eijk R."/>
            <person name="Schleper C."/>
            <person name="Guy L."/>
            <person name="Ettema T.J."/>
        </authorList>
    </citation>
    <scope>NUCLEOTIDE SEQUENCE</scope>
</reference>
<dbReference type="InterPro" id="IPR036412">
    <property type="entry name" value="HAD-like_sf"/>
</dbReference>
<dbReference type="Gene3D" id="3.40.50.1000">
    <property type="entry name" value="HAD superfamily/HAD-like"/>
    <property type="match status" value="1"/>
</dbReference>
<dbReference type="AlphaFoldDB" id="A0A0F9EDM1"/>
<sequence length="206" mass="22964">MQANPSLPEISRLSKLIIFDIDGTLTVPHTTQLLPGRREFFLALATEHKQGKTPSIALATNQGGVGFRYWLESTPPAWFTEKSKAEQAAQLAIYPTQAEAETRLSEVAAAITTAFNIWWPATYISFAWQFKSGSWADIPPGAEEDIHWSREWRKPNPGMLEQAILDTSILPRQALMIGDKITDIRAGRLAGCATAWSKDFFEEVSE</sequence>
<name>A0A0F9EDM1_9ZZZZ</name>
<dbReference type="Pfam" id="PF13242">
    <property type="entry name" value="Hydrolase_like"/>
    <property type="match status" value="1"/>
</dbReference>
<dbReference type="GO" id="GO:0005975">
    <property type="term" value="P:carbohydrate metabolic process"/>
    <property type="evidence" value="ECO:0007669"/>
    <property type="project" value="InterPro"/>
</dbReference>
<dbReference type="EMBL" id="LAZR01025351">
    <property type="protein sequence ID" value="KKL72183.1"/>
    <property type="molecule type" value="Genomic_DNA"/>
</dbReference>
<gene>
    <name evidence="1" type="ORF">LCGC14_2087470</name>
</gene>
<accession>A0A0F9EDM1</accession>
<comment type="caution">
    <text evidence="1">The sequence shown here is derived from an EMBL/GenBank/DDBJ whole genome shotgun (WGS) entry which is preliminary data.</text>
</comment>
<dbReference type="PANTHER" id="PTHR42891">
    <property type="entry name" value="D-GLYCERO-BETA-D-MANNO-HEPTOSE-1,7-BISPHOSPHATE 7-PHOSPHATASE"/>
    <property type="match status" value="1"/>
</dbReference>
<dbReference type="InterPro" id="IPR004446">
    <property type="entry name" value="Heptose_bisP_phosphatase"/>
</dbReference>
<protein>
    <submittedName>
        <fullName evidence="1">Uncharacterized protein</fullName>
    </submittedName>
</protein>
<proteinExistence type="predicted"/>
<evidence type="ECO:0000313" key="1">
    <source>
        <dbReference type="EMBL" id="KKL72183.1"/>
    </source>
</evidence>
<dbReference type="PANTHER" id="PTHR42891:SF1">
    <property type="entry name" value="D-GLYCERO-BETA-D-MANNO-HEPTOSE-1,7-BISPHOSPHATE 7-PHOSPHATASE"/>
    <property type="match status" value="1"/>
</dbReference>
<dbReference type="InterPro" id="IPR023214">
    <property type="entry name" value="HAD_sf"/>
</dbReference>